<gene>
    <name evidence="4" type="ORF">EJE83_12350</name>
</gene>
<organism evidence="4 5">
    <name type="scientific">Pandoraea apista</name>
    <dbReference type="NCBI Taxonomy" id="93218"/>
    <lineage>
        <taxon>Bacteria</taxon>
        <taxon>Pseudomonadati</taxon>
        <taxon>Pseudomonadota</taxon>
        <taxon>Betaproteobacteria</taxon>
        <taxon>Burkholderiales</taxon>
        <taxon>Burkholderiaceae</taxon>
        <taxon>Pandoraea</taxon>
    </lineage>
</organism>
<dbReference type="InterPro" id="IPR050498">
    <property type="entry name" value="Ycf3"/>
</dbReference>
<dbReference type="InterPro" id="IPR002201">
    <property type="entry name" value="Glyco_trans_9"/>
</dbReference>
<evidence type="ECO:0000256" key="1">
    <source>
        <dbReference type="ARBA" id="ARBA00022737"/>
    </source>
</evidence>
<dbReference type="SUPFAM" id="SSF48452">
    <property type="entry name" value="TPR-like"/>
    <property type="match status" value="1"/>
</dbReference>
<proteinExistence type="predicted"/>
<evidence type="ECO:0000313" key="5">
    <source>
        <dbReference type="Proteomes" id="UP000270216"/>
    </source>
</evidence>
<keyword evidence="1" id="KW-0677">Repeat</keyword>
<keyword evidence="2 3" id="KW-0802">TPR repeat</keyword>
<dbReference type="Gene3D" id="1.25.40.10">
    <property type="entry name" value="Tetratricopeptide repeat domain"/>
    <property type="match status" value="1"/>
</dbReference>
<reference evidence="4 5" key="1">
    <citation type="submission" date="2018-12" db="EMBL/GenBank/DDBJ databases">
        <title>Whole genome sequence of a Pandoraea apista isolate from a patient with cystic fibrosis.</title>
        <authorList>
            <person name="Kenna D.T."/>
            <person name="Turton J.F."/>
        </authorList>
    </citation>
    <scope>NUCLEOTIDE SEQUENCE [LARGE SCALE GENOMIC DNA]</scope>
    <source>
        <strain evidence="4 5">Pa13324</strain>
    </source>
</reference>
<evidence type="ECO:0000313" key="4">
    <source>
        <dbReference type="EMBL" id="RSK80969.1"/>
    </source>
</evidence>
<dbReference type="InterPro" id="IPR019734">
    <property type="entry name" value="TPR_rpt"/>
</dbReference>
<comment type="caution">
    <text evidence="4">The sequence shown here is derived from an EMBL/GenBank/DDBJ whole genome shotgun (WGS) entry which is preliminary data.</text>
</comment>
<dbReference type="InterPro" id="IPR011990">
    <property type="entry name" value="TPR-like_helical_dom_sf"/>
</dbReference>
<evidence type="ECO:0000256" key="2">
    <source>
        <dbReference type="ARBA" id="ARBA00022803"/>
    </source>
</evidence>
<keyword evidence="5" id="KW-1185">Reference proteome</keyword>
<name>A0ABX9ZPG3_9BURK</name>
<dbReference type="Gene3D" id="3.40.50.2000">
    <property type="entry name" value="Glycogen Phosphorylase B"/>
    <property type="match status" value="1"/>
</dbReference>
<protein>
    <submittedName>
        <fullName evidence="4">Tetratricopeptide repeat protein</fullName>
    </submittedName>
</protein>
<dbReference type="PROSITE" id="PS50005">
    <property type="entry name" value="TPR"/>
    <property type="match status" value="1"/>
</dbReference>
<dbReference type="EMBL" id="RWHX01000019">
    <property type="protein sequence ID" value="RSK80969.1"/>
    <property type="molecule type" value="Genomic_DNA"/>
</dbReference>
<dbReference type="SUPFAM" id="SSF53756">
    <property type="entry name" value="UDP-Glycosyltransferase/glycogen phosphorylase"/>
    <property type="match status" value="1"/>
</dbReference>
<dbReference type="PANTHER" id="PTHR44858:SF1">
    <property type="entry name" value="UDP-N-ACETYLGLUCOSAMINE--PEPTIDE N-ACETYLGLUCOSAMINYLTRANSFERASE SPINDLY-RELATED"/>
    <property type="match status" value="1"/>
</dbReference>
<evidence type="ECO:0000256" key="3">
    <source>
        <dbReference type="PROSITE-ProRule" id="PRU00339"/>
    </source>
</evidence>
<dbReference type="Proteomes" id="UP000270216">
    <property type="component" value="Unassembled WGS sequence"/>
</dbReference>
<dbReference type="PANTHER" id="PTHR44858">
    <property type="entry name" value="TETRATRICOPEPTIDE REPEAT PROTEIN 6"/>
    <property type="match status" value="1"/>
</dbReference>
<sequence length="561" mass="61395">MAPVAGPAACPALVLLAGPSPHIPRQARMRRMTTPLDARCERARQLSAAGRLDEAIAELRVVLKQSPEFLPALEGLAYVSLRTGAFESAADAFDRLIALVPQPGAQATFDAAMASLQAGRQMRAEALFEATVQQSPDVIGTMHTIGMTWAQAGDSARALVWFERTAAKAPALWQAHFNRGRALGALGRYDEEIDAYRLANAIAPQQPDPLVNLGVALRERHAFADALQCFREAVKLSPEHAGARTNRAQTNLLMGDFEHGWHDYEWRWHDGGQQRRFSERLWDGRAPLAGKTVFVYSEQGFGDTLQFVRFVPRLVQMGANVVLSVQAPLVTLLGGFARGVTVLGEHMPVPSFDWQLPLLSLPHLLKVGGNVTVPMPYVRSSAGREMIWRSMLGAKPEGALRVGFVWRPRPFPPNRDVALEHWAPVFGTNAQFYSLQVDATDEERAALARYPNVHDIGAKLSDFAETAAVIAQMDLVISADTAALHVAGALGKPVWGLVNFTPDWRWQLARRDSDWYPSLTLFRQPQRGDWDTVMAQVSADLAAAVQTESAAASGQQAQGVV</sequence>
<dbReference type="Pfam" id="PF13432">
    <property type="entry name" value="TPR_16"/>
    <property type="match status" value="3"/>
</dbReference>
<accession>A0ABX9ZPG3</accession>
<dbReference type="Pfam" id="PF01075">
    <property type="entry name" value="Glyco_transf_9"/>
    <property type="match status" value="1"/>
</dbReference>
<dbReference type="SMART" id="SM00028">
    <property type="entry name" value="TPR"/>
    <property type="match status" value="6"/>
</dbReference>
<feature type="repeat" description="TPR" evidence="3">
    <location>
        <begin position="207"/>
        <end position="240"/>
    </location>
</feature>